<proteinExistence type="predicted"/>
<dbReference type="EMBL" id="CP137745">
    <property type="protein sequence ID" value="WOZ79945.1"/>
    <property type="molecule type" value="Genomic_DNA"/>
</dbReference>
<gene>
    <name evidence="1" type="ORF">Q8Y70_24185</name>
</gene>
<sequence>MATEKARVTLSAGNCRRPQPLRLSGNRLKEIYPELDSWASPLVTKAFVGWQRASGVTVDEPEKRDERFPDFLLTVMLDKQKESCR</sequence>
<reference evidence="1 2" key="1">
    <citation type="submission" date="2023-10" db="EMBL/GenBank/DDBJ databases">
        <title>Genome sequencing of the isolated polysaccharide-producing bacterium Kosakonia sacchari KS2022.</title>
        <authorList>
            <person name="Yi X."/>
        </authorList>
    </citation>
    <scope>NUCLEOTIDE SEQUENCE [LARGE SCALE GENOMIC DNA]</scope>
    <source>
        <strain evidence="1 2">KS2022</strain>
        <plasmid evidence="1 2">pKS2022</plasmid>
    </source>
</reference>
<keyword evidence="1" id="KW-0614">Plasmid</keyword>
<evidence type="ECO:0000313" key="1">
    <source>
        <dbReference type="EMBL" id="WOZ79945.1"/>
    </source>
</evidence>
<dbReference type="Proteomes" id="UP001302368">
    <property type="component" value="Plasmid pKS2022"/>
</dbReference>
<dbReference type="RefSeq" id="WP_305737770.1">
    <property type="nucleotide sequence ID" value="NZ_CP137745.1"/>
</dbReference>
<organism evidence="1 2">
    <name type="scientific">Kosakonia sacchari</name>
    <dbReference type="NCBI Taxonomy" id="1158459"/>
    <lineage>
        <taxon>Bacteria</taxon>
        <taxon>Pseudomonadati</taxon>
        <taxon>Pseudomonadota</taxon>
        <taxon>Gammaproteobacteria</taxon>
        <taxon>Enterobacterales</taxon>
        <taxon>Enterobacteriaceae</taxon>
        <taxon>Kosakonia</taxon>
    </lineage>
</organism>
<geneLocation type="plasmid" evidence="1 2">
    <name>pKS2022</name>
</geneLocation>
<evidence type="ECO:0000313" key="2">
    <source>
        <dbReference type="Proteomes" id="UP001302368"/>
    </source>
</evidence>
<keyword evidence="2" id="KW-1185">Reference proteome</keyword>
<protein>
    <submittedName>
        <fullName evidence="1">Uncharacterized protein</fullName>
    </submittedName>
</protein>
<accession>A0ABZ0MWM3</accession>
<name>A0ABZ0MWM3_9ENTR</name>